<dbReference type="GO" id="GO:0000981">
    <property type="term" value="F:DNA-binding transcription factor activity, RNA polymerase II-specific"/>
    <property type="evidence" value="ECO:0007669"/>
    <property type="project" value="TreeGrafter"/>
</dbReference>
<reference evidence="7" key="2">
    <citation type="submission" date="2025-09" db="UniProtKB">
        <authorList>
            <consortium name="Ensembl"/>
        </authorList>
    </citation>
    <scope>IDENTIFICATION</scope>
</reference>
<dbReference type="Proteomes" id="UP000694390">
    <property type="component" value="Unassembled WGS sequence"/>
</dbReference>
<keyword evidence="1" id="KW-0479">Metal-binding</keyword>
<evidence type="ECO:0000256" key="2">
    <source>
        <dbReference type="ARBA" id="ARBA00022737"/>
    </source>
</evidence>
<sequence length="78" mass="9270">ILERNSFNAWPMGKSSLTMQTLVTEEKHYRYLQLSHTGERPHKCLDCGKKFIRRSYLNHQAVHTGERPYWSVDCGKRF</sequence>
<dbReference type="AlphaFoldDB" id="A0A8C4YA95"/>
<keyword evidence="8" id="KW-1185">Reference proteome</keyword>
<dbReference type="InterPro" id="IPR013087">
    <property type="entry name" value="Znf_C2H2_type"/>
</dbReference>
<reference evidence="7" key="1">
    <citation type="submission" date="2025-08" db="UniProtKB">
        <authorList>
            <consortium name="Ensembl"/>
        </authorList>
    </citation>
    <scope>IDENTIFICATION</scope>
</reference>
<dbReference type="GO" id="GO:0008270">
    <property type="term" value="F:zinc ion binding"/>
    <property type="evidence" value="ECO:0007669"/>
    <property type="project" value="UniProtKB-KW"/>
</dbReference>
<feature type="domain" description="C2H2-type" evidence="6">
    <location>
        <begin position="42"/>
        <end position="68"/>
    </location>
</feature>
<proteinExistence type="predicted"/>
<dbReference type="PANTHER" id="PTHR23226">
    <property type="entry name" value="ZINC FINGER AND SCAN DOMAIN-CONTAINING"/>
    <property type="match status" value="1"/>
</dbReference>
<evidence type="ECO:0000259" key="6">
    <source>
        <dbReference type="PROSITE" id="PS50157"/>
    </source>
</evidence>
<dbReference type="InterPro" id="IPR036236">
    <property type="entry name" value="Znf_C2H2_sf"/>
</dbReference>
<dbReference type="FunFam" id="3.30.160.60:FF:000295">
    <property type="entry name" value="zinc finger protein 19"/>
    <property type="match status" value="1"/>
</dbReference>
<evidence type="ECO:0000313" key="8">
    <source>
        <dbReference type="Proteomes" id="UP000694390"/>
    </source>
</evidence>
<keyword evidence="3 5" id="KW-0863">Zinc-finger</keyword>
<evidence type="ECO:0000256" key="1">
    <source>
        <dbReference type="ARBA" id="ARBA00022723"/>
    </source>
</evidence>
<dbReference type="GO" id="GO:0000978">
    <property type="term" value="F:RNA polymerase II cis-regulatory region sequence-specific DNA binding"/>
    <property type="evidence" value="ECO:0007669"/>
    <property type="project" value="TreeGrafter"/>
</dbReference>
<evidence type="ECO:0000313" key="7">
    <source>
        <dbReference type="Ensembl" id="ENSGEVP00005022555.1"/>
    </source>
</evidence>
<name>A0A8C4YA95_9SAUR</name>
<keyword evidence="4" id="KW-0862">Zinc</keyword>
<evidence type="ECO:0000256" key="4">
    <source>
        <dbReference type="ARBA" id="ARBA00022833"/>
    </source>
</evidence>
<accession>A0A8C4YA95</accession>
<dbReference type="Gene3D" id="3.30.160.60">
    <property type="entry name" value="Classic Zinc Finger"/>
    <property type="match status" value="2"/>
</dbReference>
<dbReference type="PROSITE" id="PS50157">
    <property type="entry name" value="ZINC_FINGER_C2H2_2"/>
    <property type="match status" value="1"/>
</dbReference>
<evidence type="ECO:0000256" key="5">
    <source>
        <dbReference type="PROSITE-ProRule" id="PRU00042"/>
    </source>
</evidence>
<dbReference type="PANTHER" id="PTHR23226:SF377">
    <property type="entry name" value="ZINC FINGER AND SCAN DOMAIN-CONTAINING PROTEIN 20"/>
    <property type="match status" value="1"/>
</dbReference>
<evidence type="ECO:0000256" key="3">
    <source>
        <dbReference type="ARBA" id="ARBA00022771"/>
    </source>
</evidence>
<protein>
    <recommendedName>
        <fullName evidence="6">C2H2-type domain-containing protein</fullName>
    </recommendedName>
</protein>
<dbReference type="SUPFAM" id="SSF57667">
    <property type="entry name" value="beta-beta-alpha zinc fingers"/>
    <property type="match status" value="1"/>
</dbReference>
<keyword evidence="2" id="KW-0677">Repeat</keyword>
<dbReference type="OrthoDB" id="9893417at2759"/>
<organism evidence="7 8">
    <name type="scientific">Gopherus evgoodei</name>
    <name type="common">Goodes thornscrub tortoise</name>
    <dbReference type="NCBI Taxonomy" id="1825980"/>
    <lineage>
        <taxon>Eukaryota</taxon>
        <taxon>Metazoa</taxon>
        <taxon>Chordata</taxon>
        <taxon>Craniata</taxon>
        <taxon>Vertebrata</taxon>
        <taxon>Euteleostomi</taxon>
        <taxon>Archelosauria</taxon>
        <taxon>Testudinata</taxon>
        <taxon>Testudines</taxon>
        <taxon>Cryptodira</taxon>
        <taxon>Durocryptodira</taxon>
        <taxon>Testudinoidea</taxon>
        <taxon>Testudinidae</taxon>
        <taxon>Gopherus</taxon>
    </lineage>
</organism>
<dbReference type="Ensembl" id="ENSGEVT00005023704.1">
    <property type="protein sequence ID" value="ENSGEVP00005022555.1"/>
    <property type="gene ID" value="ENSGEVG00005016019.1"/>
</dbReference>